<dbReference type="GO" id="GO:0015886">
    <property type="term" value="P:heme transport"/>
    <property type="evidence" value="ECO:0007669"/>
    <property type="project" value="InterPro"/>
</dbReference>
<evidence type="ECO:0000256" key="5">
    <source>
        <dbReference type="ARBA" id="ARBA00022448"/>
    </source>
</evidence>
<evidence type="ECO:0000256" key="11">
    <source>
        <dbReference type="ARBA" id="ARBA00023136"/>
    </source>
</evidence>
<evidence type="ECO:0000256" key="2">
    <source>
        <dbReference type="ARBA" id="ARBA00004377"/>
    </source>
</evidence>
<sequence>MSLGPYTSFIVTSYTLVAAVVLLLIVWIAIDYRHQKERLRQLDASGVTRRSGRQATDVR</sequence>
<dbReference type="Proteomes" id="UP000051660">
    <property type="component" value="Unassembled WGS sequence"/>
</dbReference>
<dbReference type="STRING" id="722472.SAMN05444321_2535"/>
<keyword evidence="7 12" id="KW-0997">Cell inner membrane</keyword>
<gene>
    <name evidence="13" type="ORF">CQ14_34740</name>
</gene>
<comment type="caution">
    <text evidence="13">The sequence shown here is derived from an EMBL/GenBank/DDBJ whole genome shotgun (WGS) entry which is preliminary data.</text>
</comment>
<feature type="transmembrane region" description="Helical" evidence="12">
    <location>
        <begin position="6"/>
        <end position="30"/>
    </location>
</feature>
<dbReference type="Pfam" id="PF04995">
    <property type="entry name" value="CcmD"/>
    <property type="match status" value="1"/>
</dbReference>
<evidence type="ECO:0000256" key="3">
    <source>
        <dbReference type="ARBA" id="ARBA00008741"/>
    </source>
</evidence>
<evidence type="ECO:0000256" key="9">
    <source>
        <dbReference type="ARBA" id="ARBA00022748"/>
    </source>
</evidence>
<comment type="function">
    <text evidence="1 12">Required for the export of heme to the periplasm for the biogenesis of c-type cytochromes.</text>
</comment>
<keyword evidence="11 12" id="KW-0472">Membrane</keyword>
<keyword evidence="10 12" id="KW-1133">Transmembrane helix</keyword>
<keyword evidence="9 12" id="KW-0201">Cytochrome c-type biogenesis</keyword>
<dbReference type="NCBIfam" id="TIGR03141">
    <property type="entry name" value="cytochro_ccmD"/>
    <property type="match status" value="1"/>
</dbReference>
<keyword evidence="8 12" id="KW-0812">Transmembrane</keyword>
<evidence type="ECO:0000256" key="8">
    <source>
        <dbReference type="ARBA" id="ARBA00022692"/>
    </source>
</evidence>
<evidence type="ECO:0000256" key="4">
    <source>
        <dbReference type="ARBA" id="ARBA00016461"/>
    </source>
</evidence>
<dbReference type="GO" id="GO:0005886">
    <property type="term" value="C:plasma membrane"/>
    <property type="evidence" value="ECO:0007669"/>
    <property type="project" value="UniProtKB-SubCell"/>
</dbReference>
<protein>
    <recommendedName>
        <fullName evidence="4 12">Heme exporter protein D</fullName>
    </recommendedName>
</protein>
<comment type="subcellular location">
    <subcellularLocation>
        <location evidence="2 12">Cell inner membrane</location>
        <topology evidence="2 12">Single-pass membrane protein</topology>
    </subcellularLocation>
</comment>
<evidence type="ECO:0000256" key="1">
    <source>
        <dbReference type="ARBA" id="ARBA00002442"/>
    </source>
</evidence>
<evidence type="ECO:0000256" key="12">
    <source>
        <dbReference type="RuleBase" id="RU363101"/>
    </source>
</evidence>
<dbReference type="EMBL" id="LLYB01000105">
    <property type="protein sequence ID" value="KRR18442.1"/>
    <property type="molecule type" value="Genomic_DNA"/>
</dbReference>
<dbReference type="RefSeq" id="WP_057861547.1">
    <property type="nucleotide sequence ID" value="NZ_LLYB01000105.1"/>
</dbReference>
<name>A0A0R3MEN2_9BRAD</name>
<evidence type="ECO:0000256" key="7">
    <source>
        <dbReference type="ARBA" id="ARBA00022519"/>
    </source>
</evidence>
<organism evidence="13 14">
    <name type="scientific">Bradyrhizobium lablabi</name>
    <dbReference type="NCBI Taxonomy" id="722472"/>
    <lineage>
        <taxon>Bacteria</taxon>
        <taxon>Pseudomonadati</taxon>
        <taxon>Pseudomonadota</taxon>
        <taxon>Alphaproteobacteria</taxon>
        <taxon>Hyphomicrobiales</taxon>
        <taxon>Nitrobacteraceae</taxon>
        <taxon>Bradyrhizobium</taxon>
    </lineage>
</organism>
<reference evidence="13 14" key="1">
    <citation type="submission" date="2014-03" db="EMBL/GenBank/DDBJ databases">
        <title>Bradyrhizobium valentinum sp. nov., isolated from effective nodules of Lupinus mariae-josephae, a lupine endemic of basic-lime soils in Eastern Spain.</title>
        <authorList>
            <person name="Duran D."/>
            <person name="Rey L."/>
            <person name="Navarro A."/>
            <person name="Busquets A."/>
            <person name="Imperial J."/>
            <person name="Ruiz-Argueso T."/>
        </authorList>
    </citation>
    <scope>NUCLEOTIDE SEQUENCE [LARGE SCALE GENOMIC DNA]</scope>
    <source>
        <strain evidence="13 14">CCBAU 23086</strain>
    </source>
</reference>
<dbReference type="GO" id="GO:0017004">
    <property type="term" value="P:cytochrome complex assembly"/>
    <property type="evidence" value="ECO:0007669"/>
    <property type="project" value="UniProtKB-KW"/>
</dbReference>
<evidence type="ECO:0000256" key="6">
    <source>
        <dbReference type="ARBA" id="ARBA00022475"/>
    </source>
</evidence>
<dbReference type="InterPro" id="IPR007078">
    <property type="entry name" value="Haem_export_protD_CcmD"/>
</dbReference>
<accession>A0A0R3MEN2</accession>
<evidence type="ECO:0000256" key="10">
    <source>
        <dbReference type="ARBA" id="ARBA00022989"/>
    </source>
</evidence>
<proteinExistence type="inferred from homology"/>
<evidence type="ECO:0000313" key="14">
    <source>
        <dbReference type="Proteomes" id="UP000051660"/>
    </source>
</evidence>
<evidence type="ECO:0000313" key="13">
    <source>
        <dbReference type="EMBL" id="KRR18442.1"/>
    </source>
</evidence>
<dbReference type="AlphaFoldDB" id="A0A0R3MEN2"/>
<keyword evidence="5 12" id="KW-0813">Transport</keyword>
<comment type="similarity">
    <text evidence="3 12">Belongs to the CcmD/CycX/HelD family.</text>
</comment>
<keyword evidence="6 12" id="KW-1003">Cell membrane</keyword>